<dbReference type="HOGENOM" id="CLU_624086_0_0_1"/>
<dbReference type="InParanoid" id="W2RM68"/>
<accession>W2RM68</accession>
<evidence type="ECO:0000313" key="3">
    <source>
        <dbReference type="Proteomes" id="UP000030752"/>
    </source>
</evidence>
<dbReference type="RefSeq" id="XP_008719746.1">
    <property type="nucleotide sequence ID" value="XM_008721524.1"/>
</dbReference>
<organism evidence="2 3">
    <name type="scientific">Cyphellophora europaea (strain CBS 101466)</name>
    <name type="common">Phialophora europaea</name>
    <dbReference type="NCBI Taxonomy" id="1220924"/>
    <lineage>
        <taxon>Eukaryota</taxon>
        <taxon>Fungi</taxon>
        <taxon>Dikarya</taxon>
        <taxon>Ascomycota</taxon>
        <taxon>Pezizomycotina</taxon>
        <taxon>Eurotiomycetes</taxon>
        <taxon>Chaetothyriomycetidae</taxon>
        <taxon>Chaetothyriales</taxon>
        <taxon>Cyphellophoraceae</taxon>
        <taxon>Cyphellophora</taxon>
    </lineage>
</organism>
<dbReference type="Proteomes" id="UP000030752">
    <property type="component" value="Unassembled WGS sequence"/>
</dbReference>
<gene>
    <name evidence="2" type="ORF">HMPREF1541_07199</name>
</gene>
<reference evidence="2 3" key="1">
    <citation type="submission" date="2013-03" db="EMBL/GenBank/DDBJ databases">
        <title>The Genome Sequence of Phialophora europaea CBS 101466.</title>
        <authorList>
            <consortium name="The Broad Institute Genomics Platform"/>
            <person name="Cuomo C."/>
            <person name="de Hoog S."/>
            <person name="Gorbushina A."/>
            <person name="Walker B."/>
            <person name="Young S.K."/>
            <person name="Zeng Q."/>
            <person name="Gargeya S."/>
            <person name="Fitzgerald M."/>
            <person name="Haas B."/>
            <person name="Abouelleil A."/>
            <person name="Allen A.W."/>
            <person name="Alvarado L."/>
            <person name="Arachchi H.M."/>
            <person name="Berlin A.M."/>
            <person name="Chapman S.B."/>
            <person name="Gainer-Dewar J."/>
            <person name="Goldberg J."/>
            <person name="Griggs A."/>
            <person name="Gujja S."/>
            <person name="Hansen M."/>
            <person name="Howarth C."/>
            <person name="Imamovic A."/>
            <person name="Ireland A."/>
            <person name="Larimer J."/>
            <person name="McCowan C."/>
            <person name="Murphy C."/>
            <person name="Pearson M."/>
            <person name="Poon T.W."/>
            <person name="Priest M."/>
            <person name="Roberts A."/>
            <person name="Saif S."/>
            <person name="Shea T."/>
            <person name="Sisk P."/>
            <person name="Sykes S."/>
            <person name="Wortman J."/>
            <person name="Nusbaum C."/>
            <person name="Birren B."/>
        </authorList>
    </citation>
    <scope>NUCLEOTIDE SEQUENCE [LARGE SCALE GENOMIC DNA]</scope>
    <source>
        <strain evidence="2 3">CBS 101466</strain>
    </source>
</reference>
<name>W2RM68_CYPE1</name>
<protein>
    <submittedName>
        <fullName evidence="2">Uncharacterized protein</fullName>
    </submittedName>
</protein>
<sequence>MASTSTQDHGQRIDASMVVQQVLGKLDHVCEHLRNRGENDAANSIAKNTIEIVETFNQVTAPWDLQMFLMAPPSQRPRPGLANAGTATQPRPAVATAGSWASVAASAVKKNKNGIIKYAPSDTIVKRYVEPEATPEDMRVVWVQGWKPGRPLGQITQYITQGPICSMAYSSDHEAICIIFQFASSAQSLVESSAMYEEETGECLFGHGCGVIMGQPYPMTTDLKRMGAPTHERRRLTFARSQLFAHGMTETRFRDDIYDMVGEANVELVWLFNTGNATVVFSSSKIAAIVRERFLEKSRRAGSYQNVHVSFSHDPCEKPMNLITQLDSPSSGRFRSDSVRSQENHPDANGNGLSRSNTRNGGGLSRRESRRRAAKKDADGWQTVTHKK</sequence>
<keyword evidence="3" id="KW-1185">Reference proteome</keyword>
<evidence type="ECO:0000313" key="2">
    <source>
        <dbReference type="EMBL" id="ETN37577.1"/>
    </source>
</evidence>
<dbReference type="AlphaFoldDB" id="W2RM68"/>
<dbReference type="GeneID" id="19974538"/>
<dbReference type="VEuPathDB" id="FungiDB:HMPREF1541_07199"/>
<feature type="compositionally biased region" description="Polar residues" evidence="1">
    <location>
        <begin position="322"/>
        <end position="333"/>
    </location>
</feature>
<evidence type="ECO:0000256" key="1">
    <source>
        <dbReference type="SAM" id="MobiDB-lite"/>
    </source>
</evidence>
<feature type="compositionally biased region" description="Basic and acidic residues" evidence="1">
    <location>
        <begin position="334"/>
        <end position="346"/>
    </location>
</feature>
<dbReference type="EMBL" id="KB822723">
    <property type="protein sequence ID" value="ETN37577.1"/>
    <property type="molecule type" value="Genomic_DNA"/>
</dbReference>
<proteinExistence type="predicted"/>
<dbReference type="eggNOG" id="ENOG502SZXN">
    <property type="taxonomic scope" value="Eukaryota"/>
</dbReference>
<dbReference type="OrthoDB" id="77405at2759"/>
<feature type="region of interest" description="Disordered" evidence="1">
    <location>
        <begin position="318"/>
        <end position="388"/>
    </location>
</feature>